<organism evidence="3 4">
    <name type="scientific">Lactuca sativa</name>
    <name type="common">Garden lettuce</name>
    <dbReference type="NCBI Taxonomy" id="4236"/>
    <lineage>
        <taxon>Eukaryota</taxon>
        <taxon>Viridiplantae</taxon>
        <taxon>Streptophyta</taxon>
        <taxon>Embryophyta</taxon>
        <taxon>Tracheophyta</taxon>
        <taxon>Spermatophyta</taxon>
        <taxon>Magnoliopsida</taxon>
        <taxon>eudicotyledons</taxon>
        <taxon>Gunneridae</taxon>
        <taxon>Pentapetalae</taxon>
        <taxon>asterids</taxon>
        <taxon>campanulids</taxon>
        <taxon>Asterales</taxon>
        <taxon>Asteraceae</taxon>
        <taxon>Cichorioideae</taxon>
        <taxon>Cichorieae</taxon>
        <taxon>Lactucinae</taxon>
        <taxon>Lactuca</taxon>
    </lineage>
</organism>
<evidence type="ECO:0000313" key="3">
    <source>
        <dbReference type="EMBL" id="KAJ0196298.1"/>
    </source>
</evidence>
<dbReference type="PANTHER" id="PTHR10775:SF181">
    <property type="entry name" value="TRANSPOSON, EN_SPM-LIKE, TRANSPOSASE-ASSOCIATED DOMAIN PROTEIN-RELATED"/>
    <property type="match status" value="1"/>
</dbReference>
<feature type="domain" description="Transposase-associated" evidence="2">
    <location>
        <begin position="52"/>
        <end position="124"/>
    </location>
</feature>
<dbReference type="InterPro" id="IPR025452">
    <property type="entry name" value="DUF4218"/>
</dbReference>
<dbReference type="Pfam" id="PF02992">
    <property type="entry name" value="Transposase_21"/>
    <property type="match status" value="1"/>
</dbReference>
<gene>
    <name evidence="3" type="ORF">LSAT_V11C700377170</name>
</gene>
<dbReference type="InterPro" id="IPR029480">
    <property type="entry name" value="Transpos_assoc"/>
</dbReference>
<dbReference type="Pfam" id="PF13963">
    <property type="entry name" value="Transpos_assoc"/>
    <property type="match status" value="1"/>
</dbReference>
<evidence type="ECO:0000259" key="1">
    <source>
        <dbReference type="Pfam" id="PF13960"/>
    </source>
</evidence>
<proteinExistence type="predicted"/>
<reference evidence="3 4" key="1">
    <citation type="journal article" date="2017" name="Nat. Commun.">
        <title>Genome assembly with in vitro proximity ligation data and whole-genome triplication in lettuce.</title>
        <authorList>
            <person name="Reyes-Chin-Wo S."/>
            <person name="Wang Z."/>
            <person name="Yang X."/>
            <person name="Kozik A."/>
            <person name="Arikit S."/>
            <person name="Song C."/>
            <person name="Xia L."/>
            <person name="Froenicke L."/>
            <person name="Lavelle D.O."/>
            <person name="Truco M.J."/>
            <person name="Xia R."/>
            <person name="Zhu S."/>
            <person name="Xu C."/>
            <person name="Xu H."/>
            <person name="Xu X."/>
            <person name="Cox K."/>
            <person name="Korf I."/>
            <person name="Meyers B.C."/>
            <person name="Michelmore R.W."/>
        </authorList>
    </citation>
    <scope>NUCLEOTIDE SEQUENCE [LARGE SCALE GENOMIC DNA]</scope>
    <source>
        <strain evidence="4">cv. Salinas</strain>
        <tissue evidence="3">Seedlings</tissue>
    </source>
</reference>
<evidence type="ECO:0008006" key="5">
    <source>
        <dbReference type="Google" id="ProtNLM"/>
    </source>
</evidence>
<protein>
    <recommendedName>
        <fullName evidence="5">Transposase-associated domain-containing protein</fullName>
    </recommendedName>
</protein>
<name>A0A9R1V0X3_LACSA</name>
<sequence>MGLDIFLFNLNQCRFQIGLGGHTNELEKEFEFRQGFGEENGGKTIDTTYGYQWVKIENRTSIEYANGVKEFLNVAQHTLNSTGLTPCPCSNCLNSRLKNISVITSHLISVGIDKSCTRWVHHGEDEAEEEDVPHNDFVNTESVGLRAGLEDAVGHLLFDIGPTNDLIGNQHLGNARYEKLHEALNKPLYEGCKSSTLTFVVKLMNLKVMNKWTDNSSEMMLKLLHEDLHDCNNCPESYYDVRMLLCEAGLGYKLIDVCQYDCAIFYGDNKDVITCPVCQRNRYVRNKIAHKKLRCFPVTPRLKRLYASCHTAKDMRWHKEVRKDEPGVLRHPSDGEAWKHFDKMYSNFADDPRSVRLGLASDGFNPFSNMTTSYSMWPVILMPYNMPPWCTMHKSSYFLTLLIPGPKSPGKDFDIFLRPLVDELNVLWTISDFPAYAYLSGWSTMGKLACPICLEDTRSRRIRGKQCYTGHQCFLSKTHSWLIFQDALVEKHLNVDKKRKQGANELNWSKKSILENVHDNIVGTLLNDPVKSKDTTNTSLDLEDLNIRKDQWLRERNGKIKKPHANFTLTKDECVEFCKFIKSVHLPDGYASNISRCATASNTLGGMKTHDCHVLLQKILPTLYAKELEDMKTGIVIILCKLEKIFPPSFFTIMRRHYSEDQWMFGIERRMGTYKGYVRNFARPDGSITKVYVVDEAVTFLSRYVDDIETRFNLRTLGASKFGQLGEYIDVVQWYIINNCGNELDHKEYLYSRNIQQANIDIIQKNEFPPWFKKKMAFLRANGDPNATDDLYALSQFPDDRYTSW</sequence>
<evidence type="ECO:0000313" key="4">
    <source>
        <dbReference type="Proteomes" id="UP000235145"/>
    </source>
</evidence>
<comment type="caution">
    <text evidence="3">The sequence shown here is derived from an EMBL/GenBank/DDBJ whole genome shotgun (WGS) entry which is preliminary data.</text>
</comment>
<keyword evidence="4" id="KW-1185">Reference proteome</keyword>
<dbReference type="InterPro" id="IPR004242">
    <property type="entry name" value="Transposase_21"/>
</dbReference>
<accession>A0A9R1V0X3</accession>
<dbReference type="EMBL" id="NBSK02000007">
    <property type="protein sequence ID" value="KAJ0196298.1"/>
    <property type="molecule type" value="Genomic_DNA"/>
</dbReference>
<dbReference type="Proteomes" id="UP000235145">
    <property type="component" value="Unassembled WGS sequence"/>
</dbReference>
<feature type="domain" description="DUF4218" evidence="1">
    <location>
        <begin position="622"/>
        <end position="713"/>
    </location>
</feature>
<dbReference type="Pfam" id="PF13960">
    <property type="entry name" value="DUF4218"/>
    <property type="match status" value="1"/>
</dbReference>
<dbReference type="PANTHER" id="PTHR10775">
    <property type="entry name" value="OS08G0208400 PROTEIN"/>
    <property type="match status" value="1"/>
</dbReference>
<evidence type="ECO:0000259" key="2">
    <source>
        <dbReference type="Pfam" id="PF13963"/>
    </source>
</evidence>
<dbReference type="AlphaFoldDB" id="A0A9R1V0X3"/>